<dbReference type="SUPFAM" id="SSF51735">
    <property type="entry name" value="NAD(P)-binding Rossmann-fold domains"/>
    <property type="match status" value="1"/>
</dbReference>
<dbReference type="GO" id="GO:0005634">
    <property type="term" value="C:nucleus"/>
    <property type="evidence" value="ECO:0007669"/>
    <property type="project" value="TreeGrafter"/>
</dbReference>
<dbReference type="KEGG" id="kpin:30173471"/>
<dbReference type="AlphaFoldDB" id="A0A1B9I1J4"/>
<evidence type="ECO:0000256" key="2">
    <source>
        <dbReference type="ARBA" id="ARBA00022857"/>
    </source>
</evidence>
<dbReference type="InterPro" id="IPR036291">
    <property type="entry name" value="NAD(P)-bd_dom_sf"/>
</dbReference>
<evidence type="ECO:0000313" key="7">
    <source>
        <dbReference type="Proteomes" id="UP000094020"/>
    </source>
</evidence>
<dbReference type="EMBL" id="CP144526">
    <property type="protein sequence ID" value="WWC72314.1"/>
    <property type="molecule type" value="Genomic_DNA"/>
</dbReference>
<dbReference type="Gene3D" id="3.40.50.720">
    <property type="entry name" value="NAD(P)-binding Rossmann-like Domain"/>
    <property type="match status" value="1"/>
</dbReference>
<proteinExistence type="inferred from homology"/>
<reference evidence="5" key="1">
    <citation type="submission" date="2013-07" db="EMBL/GenBank/DDBJ databases">
        <title>The Genome Sequence of Cryptococcus pinus CBS10737.</title>
        <authorList>
            <consortium name="The Broad Institute Genome Sequencing Platform"/>
            <person name="Cuomo C."/>
            <person name="Litvintseva A."/>
            <person name="Chen Y."/>
            <person name="Heitman J."/>
            <person name="Sun S."/>
            <person name="Springer D."/>
            <person name="Dromer F."/>
            <person name="Young S.K."/>
            <person name="Zeng Q."/>
            <person name="Gargeya S."/>
            <person name="Fitzgerald M."/>
            <person name="Abouelleil A."/>
            <person name="Alvarado L."/>
            <person name="Berlin A.M."/>
            <person name="Chapman S.B."/>
            <person name="Dewar J."/>
            <person name="Goldberg J."/>
            <person name="Griggs A."/>
            <person name="Gujja S."/>
            <person name="Hansen M."/>
            <person name="Howarth C."/>
            <person name="Imamovic A."/>
            <person name="Larimer J."/>
            <person name="McCowan C."/>
            <person name="Murphy C."/>
            <person name="Pearson M."/>
            <person name="Priest M."/>
            <person name="Roberts A."/>
            <person name="Saif S."/>
            <person name="Shea T."/>
            <person name="Sykes S."/>
            <person name="Wortman J."/>
            <person name="Nusbaum C."/>
            <person name="Birren B."/>
        </authorList>
    </citation>
    <scope>NUCLEOTIDE SEQUENCE [LARGE SCALE GENOMIC DNA]</scope>
    <source>
        <strain evidence="5">CBS 10737</strain>
    </source>
</reference>
<keyword evidence="3" id="KW-0560">Oxidoreductase</keyword>
<dbReference type="InterPro" id="IPR008030">
    <property type="entry name" value="NmrA-like"/>
</dbReference>
<dbReference type="STRING" id="1296096.A0A1B9I1J4"/>
<name>A0A1B9I1J4_9TREE</name>
<dbReference type="GO" id="GO:0016491">
    <property type="term" value="F:oxidoreductase activity"/>
    <property type="evidence" value="ECO:0007669"/>
    <property type="project" value="UniProtKB-KW"/>
</dbReference>
<dbReference type="Proteomes" id="UP000094020">
    <property type="component" value="Chromosome 8"/>
</dbReference>
<reference evidence="6" key="2">
    <citation type="submission" date="2013-07" db="EMBL/GenBank/DDBJ databases">
        <authorList>
            <consortium name="The Broad Institute Genome Sequencing Platform"/>
            <person name="Cuomo C."/>
            <person name="Litvintseva A."/>
            <person name="Chen Y."/>
            <person name="Heitman J."/>
            <person name="Sun S."/>
            <person name="Springer D."/>
            <person name="Dromer F."/>
            <person name="Young S.K."/>
            <person name="Zeng Q."/>
            <person name="Gargeya S."/>
            <person name="Fitzgerald M."/>
            <person name="Abouelleil A."/>
            <person name="Alvarado L."/>
            <person name="Berlin A.M."/>
            <person name="Chapman S.B."/>
            <person name="Dewar J."/>
            <person name="Goldberg J."/>
            <person name="Griggs A."/>
            <person name="Gujja S."/>
            <person name="Hansen M."/>
            <person name="Howarth C."/>
            <person name="Imamovic A."/>
            <person name="Larimer J."/>
            <person name="McCowan C."/>
            <person name="Murphy C."/>
            <person name="Pearson M."/>
            <person name="Priest M."/>
            <person name="Roberts A."/>
            <person name="Saif S."/>
            <person name="Shea T."/>
            <person name="Sykes S."/>
            <person name="Wortman J."/>
            <person name="Nusbaum C."/>
            <person name="Birren B."/>
        </authorList>
    </citation>
    <scope>NUCLEOTIDE SEQUENCE</scope>
    <source>
        <strain evidence="6">CBS 10737</strain>
    </source>
</reference>
<dbReference type="InterPro" id="IPR051164">
    <property type="entry name" value="NmrA-like_oxidored"/>
</dbReference>
<dbReference type="OrthoDB" id="300709at2759"/>
<keyword evidence="7" id="KW-1185">Reference proteome</keyword>
<sequence>MKVVIFTVTGDQGSSVAKYLLEGETKYQISGVTRNPNSEKAQALKELGVELIKGDLSDPSSYANDLKGIDAAYINADFWTHYLSNGYDALAAQRAETLESIGAIDACVKAGVKHIVYSTLDQVKEGECPHFESKNTVSKYLKEKNIPHTNLITCNYFSNLTKFGFLKPNESEKDKWVLAFPIPDDTKISSFPVEQTGIWVKEALSNPDKWIGKDIYATTSSLTIREMADVLSKIGGVQVSTLGVSKSYFYSNENKNSVGEELWLALKLIVEGKMERTPETTTSLSGTWDFEQWAKQNESLKEWFKL</sequence>
<keyword evidence="2" id="KW-0521">NADP</keyword>
<accession>A0A1B9I1J4</accession>
<dbReference type="CDD" id="cd05251">
    <property type="entry name" value="NmrA_like_SDR_a"/>
    <property type="match status" value="1"/>
</dbReference>
<organism evidence="5">
    <name type="scientific">Kwoniella pini CBS 10737</name>
    <dbReference type="NCBI Taxonomy" id="1296096"/>
    <lineage>
        <taxon>Eukaryota</taxon>
        <taxon>Fungi</taxon>
        <taxon>Dikarya</taxon>
        <taxon>Basidiomycota</taxon>
        <taxon>Agaricomycotina</taxon>
        <taxon>Tremellomycetes</taxon>
        <taxon>Tremellales</taxon>
        <taxon>Cryptococcaceae</taxon>
        <taxon>Kwoniella</taxon>
    </lineage>
</organism>
<dbReference type="EMBL" id="KI894012">
    <property type="protein sequence ID" value="OCF49409.1"/>
    <property type="molecule type" value="Genomic_DNA"/>
</dbReference>
<comment type="similarity">
    <text evidence="1">Belongs to the NmrA-type oxidoreductase family.</text>
</comment>
<gene>
    <name evidence="5" type="ORF">I206_05102</name>
    <name evidence="6" type="ORF">I206_106276</name>
</gene>
<dbReference type="Gene3D" id="3.90.25.10">
    <property type="entry name" value="UDP-galactose 4-epimerase, domain 1"/>
    <property type="match status" value="1"/>
</dbReference>
<dbReference type="GeneID" id="30173471"/>
<dbReference type="Pfam" id="PF05368">
    <property type="entry name" value="NmrA"/>
    <property type="match status" value="1"/>
</dbReference>
<reference evidence="5" key="3">
    <citation type="submission" date="2016-07" db="EMBL/GenBank/DDBJ databases">
        <title>Evolution of pathogenesis and genome organization in the Tremellales.</title>
        <authorList>
            <person name="Cuomo C."/>
            <person name="Litvintseva A."/>
            <person name="Heitman J."/>
            <person name="Chen Y."/>
            <person name="Sun S."/>
            <person name="Springer D."/>
            <person name="Dromer F."/>
            <person name="Young S."/>
            <person name="Zeng Q."/>
            <person name="Chapman S."/>
            <person name="Gujja S."/>
            <person name="Saif S."/>
            <person name="Birren B."/>
        </authorList>
    </citation>
    <scope>NUCLEOTIDE SEQUENCE</scope>
    <source>
        <strain evidence="5">CBS 10737</strain>
    </source>
</reference>
<evidence type="ECO:0000256" key="3">
    <source>
        <dbReference type="ARBA" id="ARBA00023002"/>
    </source>
</evidence>
<dbReference type="PANTHER" id="PTHR42748:SF30">
    <property type="entry name" value="NMRA-LIKE DOMAIN-CONTAINING PROTEIN"/>
    <property type="match status" value="1"/>
</dbReference>
<dbReference type="PANTHER" id="PTHR42748">
    <property type="entry name" value="NITROGEN METABOLITE REPRESSION PROTEIN NMRA FAMILY MEMBER"/>
    <property type="match status" value="1"/>
</dbReference>
<reference evidence="6" key="4">
    <citation type="submission" date="2024-02" db="EMBL/GenBank/DDBJ databases">
        <title>Comparative genomics of Cryptococcus and Kwoniella reveals pathogenesis evolution and contrasting modes of karyotype evolution via chromosome fusion or intercentromeric recombination.</title>
        <authorList>
            <person name="Coelho M.A."/>
            <person name="David-Palma M."/>
            <person name="Shea T."/>
            <person name="Bowers K."/>
            <person name="McGinley-Smith S."/>
            <person name="Mohammad A.W."/>
            <person name="Gnirke A."/>
            <person name="Yurkov A.M."/>
            <person name="Nowrousian M."/>
            <person name="Sun S."/>
            <person name="Cuomo C.A."/>
            <person name="Heitman J."/>
        </authorList>
    </citation>
    <scope>NUCLEOTIDE SEQUENCE</scope>
    <source>
        <strain evidence="6">CBS 10737</strain>
    </source>
</reference>
<evidence type="ECO:0000259" key="4">
    <source>
        <dbReference type="Pfam" id="PF05368"/>
    </source>
</evidence>
<dbReference type="RefSeq" id="XP_019010628.1">
    <property type="nucleotide sequence ID" value="XM_019156826.1"/>
</dbReference>
<evidence type="ECO:0000313" key="5">
    <source>
        <dbReference type="EMBL" id="OCF49409.1"/>
    </source>
</evidence>
<feature type="domain" description="NmrA-like" evidence="4">
    <location>
        <begin position="2"/>
        <end position="249"/>
    </location>
</feature>
<evidence type="ECO:0000256" key="1">
    <source>
        <dbReference type="ARBA" id="ARBA00006328"/>
    </source>
</evidence>
<protein>
    <recommendedName>
        <fullName evidence="4">NmrA-like domain-containing protein</fullName>
    </recommendedName>
</protein>
<evidence type="ECO:0000313" key="6">
    <source>
        <dbReference type="EMBL" id="WWC72314.1"/>
    </source>
</evidence>